<dbReference type="HOGENOM" id="CLU_2947675_0_0_1"/>
<dbReference type="AlphaFoldDB" id="H2XJT7"/>
<evidence type="ECO:0000313" key="1">
    <source>
        <dbReference type="Ensembl" id="ENSCINP00000029919.1"/>
    </source>
</evidence>
<dbReference type="EMBL" id="EAAA01002499">
    <property type="status" value="NOT_ANNOTATED_CDS"/>
    <property type="molecule type" value="Genomic_DNA"/>
</dbReference>
<dbReference type="InParanoid" id="H2XJT7"/>
<reference evidence="1" key="2">
    <citation type="journal article" date="2008" name="Genome Biol.">
        <title>Improved genome assembly and evidence-based global gene model set for the chordate Ciona intestinalis: new insight into intron and operon populations.</title>
        <authorList>
            <person name="Satou Y."/>
            <person name="Mineta K."/>
            <person name="Ogasawara M."/>
            <person name="Sasakura Y."/>
            <person name="Shoguchi E."/>
            <person name="Ueno K."/>
            <person name="Yamada L."/>
            <person name="Matsumoto J."/>
            <person name="Wasserscheid J."/>
            <person name="Dewar K."/>
            <person name="Wiley G.B."/>
            <person name="Macmil S.L."/>
            <person name="Roe B.A."/>
            <person name="Zeller R.W."/>
            <person name="Hastings K.E."/>
            <person name="Lemaire P."/>
            <person name="Lindquist E."/>
            <person name="Endo T."/>
            <person name="Hotta K."/>
            <person name="Inaba K."/>
        </authorList>
    </citation>
    <scope>NUCLEOTIDE SEQUENCE [LARGE SCALE GENOMIC DNA]</scope>
    <source>
        <strain evidence="1">wild type</strain>
    </source>
</reference>
<name>H2XJT7_CIOIN</name>
<keyword evidence="2" id="KW-1185">Reference proteome</keyword>
<reference evidence="1" key="4">
    <citation type="submission" date="2025-09" db="UniProtKB">
        <authorList>
            <consortium name="Ensembl"/>
        </authorList>
    </citation>
    <scope>IDENTIFICATION</scope>
</reference>
<dbReference type="Proteomes" id="UP000008144">
    <property type="component" value="Chromosome 7"/>
</dbReference>
<reference evidence="1" key="3">
    <citation type="submission" date="2025-08" db="UniProtKB">
        <authorList>
            <consortium name="Ensembl"/>
        </authorList>
    </citation>
    <scope>IDENTIFICATION</scope>
</reference>
<sequence length="60" mass="7260">ILNSCSGKSIYTNVVVFYPNEGDLNEILKRWYENKLPEKLYQVLQFLSFKKFCIILKRKW</sequence>
<accession>H2XJT7</accession>
<protein>
    <submittedName>
        <fullName evidence="1">Uncharacterized protein</fullName>
    </submittedName>
</protein>
<evidence type="ECO:0000313" key="2">
    <source>
        <dbReference type="Proteomes" id="UP000008144"/>
    </source>
</evidence>
<proteinExistence type="predicted"/>
<reference evidence="2" key="1">
    <citation type="journal article" date="2002" name="Science">
        <title>The draft genome of Ciona intestinalis: insights into chordate and vertebrate origins.</title>
        <authorList>
            <person name="Dehal P."/>
            <person name="Satou Y."/>
            <person name="Campbell R.K."/>
            <person name="Chapman J."/>
            <person name="Degnan B."/>
            <person name="De Tomaso A."/>
            <person name="Davidson B."/>
            <person name="Di Gregorio A."/>
            <person name="Gelpke M."/>
            <person name="Goodstein D.M."/>
            <person name="Harafuji N."/>
            <person name="Hastings K.E."/>
            <person name="Ho I."/>
            <person name="Hotta K."/>
            <person name="Huang W."/>
            <person name="Kawashima T."/>
            <person name="Lemaire P."/>
            <person name="Martinez D."/>
            <person name="Meinertzhagen I.A."/>
            <person name="Necula S."/>
            <person name="Nonaka M."/>
            <person name="Putnam N."/>
            <person name="Rash S."/>
            <person name="Saiga H."/>
            <person name="Satake M."/>
            <person name="Terry A."/>
            <person name="Yamada L."/>
            <person name="Wang H.G."/>
            <person name="Awazu S."/>
            <person name="Azumi K."/>
            <person name="Boore J."/>
            <person name="Branno M."/>
            <person name="Chin-Bow S."/>
            <person name="DeSantis R."/>
            <person name="Doyle S."/>
            <person name="Francino P."/>
            <person name="Keys D.N."/>
            <person name="Haga S."/>
            <person name="Hayashi H."/>
            <person name="Hino K."/>
            <person name="Imai K.S."/>
            <person name="Inaba K."/>
            <person name="Kano S."/>
            <person name="Kobayashi K."/>
            <person name="Kobayashi M."/>
            <person name="Lee B.I."/>
            <person name="Makabe K.W."/>
            <person name="Manohar C."/>
            <person name="Matassi G."/>
            <person name="Medina M."/>
            <person name="Mochizuki Y."/>
            <person name="Mount S."/>
            <person name="Morishita T."/>
            <person name="Miura S."/>
            <person name="Nakayama A."/>
            <person name="Nishizaka S."/>
            <person name="Nomoto H."/>
            <person name="Ohta F."/>
            <person name="Oishi K."/>
            <person name="Rigoutsos I."/>
            <person name="Sano M."/>
            <person name="Sasaki A."/>
            <person name="Sasakura Y."/>
            <person name="Shoguchi E."/>
            <person name="Shin-i T."/>
            <person name="Spagnuolo A."/>
            <person name="Stainier D."/>
            <person name="Suzuki M.M."/>
            <person name="Tassy O."/>
            <person name="Takatori N."/>
            <person name="Tokuoka M."/>
            <person name="Yagi K."/>
            <person name="Yoshizaki F."/>
            <person name="Wada S."/>
            <person name="Zhang C."/>
            <person name="Hyatt P.D."/>
            <person name="Larimer F."/>
            <person name="Detter C."/>
            <person name="Doggett N."/>
            <person name="Glavina T."/>
            <person name="Hawkins T."/>
            <person name="Richardson P."/>
            <person name="Lucas S."/>
            <person name="Kohara Y."/>
            <person name="Levine M."/>
            <person name="Satoh N."/>
            <person name="Rokhsar D.S."/>
        </authorList>
    </citation>
    <scope>NUCLEOTIDE SEQUENCE [LARGE SCALE GENOMIC DNA]</scope>
</reference>
<dbReference type="Ensembl" id="ENSCINT00000032373.1">
    <property type="protein sequence ID" value="ENSCINP00000029919.1"/>
    <property type="gene ID" value="ENSCING00000023426.1"/>
</dbReference>
<organism evidence="1 2">
    <name type="scientific">Ciona intestinalis</name>
    <name type="common">Transparent sea squirt</name>
    <name type="synonym">Ascidia intestinalis</name>
    <dbReference type="NCBI Taxonomy" id="7719"/>
    <lineage>
        <taxon>Eukaryota</taxon>
        <taxon>Metazoa</taxon>
        <taxon>Chordata</taxon>
        <taxon>Tunicata</taxon>
        <taxon>Ascidiacea</taxon>
        <taxon>Phlebobranchia</taxon>
        <taxon>Cionidae</taxon>
        <taxon>Ciona</taxon>
    </lineage>
</organism>